<keyword evidence="4 6" id="KW-0472">Membrane</keyword>
<feature type="compositionally biased region" description="Basic and acidic residues" evidence="5">
    <location>
        <begin position="58"/>
        <end position="78"/>
    </location>
</feature>
<dbReference type="GO" id="GO:0016020">
    <property type="term" value="C:membrane"/>
    <property type="evidence" value="ECO:0007669"/>
    <property type="project" value="UniProtKB-SubCell"/>
</dbReference>
<dbReference type="EMBL" id="JAVHJS010000024">
    <property type="protein sequence ID" value="KAK2818323.1"/>
    <property type="molecule type" value="Genomic_DNA"/>
</dbReference>
<dbReference type="PANTHER" id="PTHR11471">
    <property type="entry name" value="TUMOR NECROSIS FACTOR FAMILY MEMBER"/>
    <property type="match status" value="1"/>
</dbReference>
<dbReference type="InterPro" id="IPR006052">
    <property type="entry name" value="TNF_dom"/>
</dbReference>
<gene>
    <name evidence="8" type="ORF">Q7C36_022256</name>
</gene>
<dbReference type="AlphaFoldDB" id="A0AA88IQT6"/>
<dbReference type="GO" id="GO:0005125">
    <property type="term" value="F:cytokine activity"/>
    <property type="evidence" value="ECO:0007669"/>
    <property type="project" value="UniProtKB-KW"/>
</dbReference>
<dbReference type="PANTHER" id="PTHR11471:SF56">
    <property type="entry name" value="TUMOR NECROSIS FACTOR LIGAND SUPERFAMILY MEMBER 14-LIKE"/>
    <property type="match status" value="1"/>
</dbReference>
<sequence>MGEVFVVDSQVTANLVPPKQRIKGTYVLYTLLGLALCGVFMEGILIYQLNQRISTRENSEDISHHSKQTGENKSRADAGSKVIPPTLRKTKKEGDTKSAAFLHLMHPPTSAQGVIQWSDIGFPAFTHSFNYSNGSLIIHKEGFYYLFSKVSFTNNCNTFKHEVKLNSSRYSNKPISLMVDNRHGSVNQIKTHEKDHFSSYLGGVFSLYKKEAVFVSFDKSCLSAGSGENFFGGFMI</sequence>
<dbReference type="GO" id="GO:0005615">
    <property type="term" value="C:extracellular space"/>
    <property type="evidence" value="ECO:0007669"/>
    <property type="project" value="UniProtKB-KW"/>
</dbReference>
<evidence type="ECO:0000256" key="6">
    <source>
        <dbReference type="SAM" id="Phobius"/>
    </source>
</evidence>
<keyword evidence="9" id="KW-1185">Reference proteome</keyword>
<dbReference type="SMART" id="SM00207">
    <property type="entry name" value="TNF"/>
    <property type="match status" value="1"/>
</dbReference>
<keyword evidence="3" id="KW-0202">Cytokine</keyword>
<keyword evidence="6" id="KW-0812">Transmembrane</keyword>
<comment type="similarity">
    <text evidence="2">Belongs to the tumor necrosis factor family.</text>
</comment>
<accession>A0AA88IQT6</accession>
<evidence type="ECO:0000313" key="9">
    <source>
        <dbReference type="Proteomes" id="UP001187315"/>
    </source>
</evidence>
<dbReference type="Pfam" id="PF00229">
    <property type="entry name" value="TNF"/>
    <property type="match status" value="1"/>
</dbReference>
<feature type="domain" description="THD" evidence="7">
    <location>
        <begin position="100"/>
        <end position="236"/>
    </location>
</feature>
<reference evidence="8" key="1">
    <citation type="submission" date="2023-08" db="EMBL/GenBank/DDBJ databases">
        <title>Pelteobagrus vachellii genome.</title>
        <authorList>
            <person name="Liu H."/>
        </authorList>
    </citation>
    <scope>NUCLEOTIDE SEQUENCE</scope>
    <source>
        <strain evidence="8">PRFRI_2022a</strain>
        <tissue evidence="8">Muscle</tissue>
    </source>
</reference>
<protein>
    <recommendedName>
        <fullName evidence="7">THD domain-containing protein</fullName>
    </recommendedName>
</protein>
<dbReference type="GO" id="GO:0006955">
    <property type="term" value="P:immune response"/>
    <property type="evidence" value="ECO:0007669"/>
    <property type="project" value="InterPro"/>
</dbReference>
<name>A0AA88IQT6_TACVA</name>
<dbReference type="GO" id="GO:0005164">
    <property type="term" value="F:tumor necrosis factor receptor binding"/>
    <property type="evidence" value="ECO:0007669"/>
    <property type="project" value="InterPro"/>
</dbReference>
<dbReference type="InterPro" id="IPR008983">
    <property type="entry name" value="Tumour_necrosis_fac-like_dom"/>
</dbReference>
<dbReference type="InterPro" id="IPR021184">
    <property type="entry name" value="TNF_CS"/>
</dbReference>
<organism evidence="8 9">
    <name type="scientific">Tachysurus vachellii</name>
    <name type="common">Darkbarbel catfish</name>
    <name type="synonym">Pelteobagrus vachellii</name>
    <dbReference type="NCBI Taxonomy" id="175792"/>
    <lineage>
        <taxon>Eukaryota</taxon>
        <taxon>Metazoa</taxon>
        <taxon>Chordata</taxon>
        <taxon>Craniata</taxon>
        <taxon>Vertebrata</taxon>
        <taxon>Euteleostomi</taxon>
        <taxon>Actinopterygii</taxon>
        <taxon>Neopterygii</taxon>
        <taxon>Teleostei</taxon>
        <taxon>Ostariophysi</taxon>
        <taxon>Siluriformes</taxon>
        <taxon>Bagridae</taxon>
        <taxon>Tachysurus</taxon>
    </lineage>
</organism>
<comment type="subcellular location">
    <subcellularLocation>
        <location evidence="1">Membrane</location>
    </subcellularLocation>
</comment>
<evidence type="ECO:0000259" key="7">
    <source>
        <dbReference type="PROSITE" id="PS50049"/>
    </source>
</evidence>
<evidence type="ECO:0000256" key="2">
    <source>
        <dbReference type="ARBA" id="ARBA00008670"/>
    </source>
</evidence>
<keyword evidence="6" id="KW-1133">Transmembrane helix</keyword>
<feature type="transmembrane region" description="Helical" evidence="6">
    <location>
        <begin position="26"/>
        <end position="47"/>
    </location>
</feature>
<dbReference type="Proteomes" id="UP001187315">
    <property type="component" value="Unassembled WGS sequence"/>
</dbReference>
<evidence type="ECO:0000256" key="1">
    <source>
        <dbReference type="ARBA" id="ARBA00004370"/>
    </source>
</evidence>
<evidence type="ECO:0000256" key="3">
    <source>
        <dbReference type="ARBA" id="ARBA00022514"/>
    </source>
</evidence>
<comment type="caution">
    <text evidence="8">The sequence shown here is derived from an EMBL/GenBank/DDBJ whole genome shotgun (WGS) entry which is preliminary data.</text>
</comment>
<feature type="region of interest" description="Disordered" evidence="5">
    <location>
        <begin position="58"/>
        <end position="82"/>
    </location>
</feature>
<dbReference type="PROSITE" id="PS50049">
    <property type="entry name" value="THD_2"/>
    <property type="match status" value="1"/>
</dbReference>
<dbReference type="Gene3D" id="2.60.120.40">
    <property type="match status" value="1"/>
</dbReference>
<evidence type="ECO:0000313" key="8">
    <source>
        <dbReference type="EMBL" id="KAK2818323.1"/>
    </source>
</evidence>
<evidence type="ECO:0000256" key="4">
    <source>
        <dbReference type="ARBA" id="ARBA00023136"/>
    </source>
</evidence>
<evidence type="ECO:0000256" key="5">
    <source>
        <dbReference type="SAM" id="MobiDB-lite"/>
    </source>
</evidence>
<dbReference type="PROSITE" id="PS00251">
    <property type="entry name" value="THD_1"/>
    <property type="match status" value="1"/>
</dbReference>
<dbReference type="SUPFAM" id="SSF49842">
    <property type="entry name" value="TNF-like"/>
    <property type="match status" value="1"/>
</dbReference>
<proteinExistence type="inferred from homology"/>